<dbReference type="FunFam" id="1.10.10.10:FF:000001">
    <property type="entry name" value="LysR family transcriptional regulator"/>
    <property type="match status" value="1"/>
</dbReference>
<evidence type="ECO:0000256" key="2">
    <source>
        <dbReference type="ARBA" id="ARBA00023015"/>
    </source>
</evidence>
<gene>
    <name evidence="6" type="ORF">SAMN02745823_01690</name>
</gene>
<dbReference type="PROSITE" id="PS50931">
    <property type="entry name" value="HTH_LYSR"/>
    <property type="match status" value="1"/>
</dbReference>
<sequence>MDIAQLRCFISIAQTLNFTEAAKQNGMTQPGISHHINELEKQLEARLFIRTNRNVELTNSGKEFLPYALDIVQTAEKAAFRVKQAESGALGHVSVSAVSTSSAIVSRCLAEFYKKHPKIFVDISFTSGNAQILAINENKYDFHFVLLDYIPAGKTFDYIVTHEDQLCLILPKGHPMAGQPLDFSKLKDEPFITFDEAEGPALYAQIMNICKYYNYTPQIVNRYDRAESVLLSVGAGLGISIIPKAISSVFYSDDVAFVPITGVDTHRTYVIAWHNNLHNPSAQLFLEVVKELFHKEPSQSPHKA</sequence>
<dbReference type="CDD" id="cd08414">
    <property type="entry name" value="PBP2_LTTR_aromatics_like"/>
    <property type="match status" value="1"/>
</dbReference>
<keyword evidence="7" id="KW-1185">Reference proteome</keyword>
<dbReference type="PANTHER" id="PTHR30346:SF0">
    <property type="entry name" value="HCA OPERON TRANSCRIPTIONAL ACTIVATOR HCAR"/>
    <property type="match status" value="1"/>
</dbReference>
<name>A0A1M5XCD1_9FIRM</name>
<dbReference type="PRINTS" id="PR00039">
    <property type="entry name" value="HTHLYSR"/>
</dbReference>
<dbReference type="SUPFAM" id="SSF46785">
    <property type="entry name" value="Winged helix' DNA-binding domain"/>
    <property type="match status" value="1"/>
</dbReference>
<dbReference type="PANTHER" id="PTHR30346">
    <property type="entry name" value="TRANSCRIPTIONAL DUAL REGULATOR HCAR-RELATED"/>
    <property type="match status" value="1"/>
</dbReference>
<dbReference type="InterPro" id="IPR036390">
    <property type="entry name" value="WH_DNA-bd_sf"/>
</dbReference>
<dbReference type="Gene3D" id="1.10.10.10">
    <property type="entry name" value="Winged helix-like DNA-binding domain superfamily/Winged helix DNA-binding domain"/>
    <property type="match status" value="1"/>
</dbReference>
<keyword evidence="4" id="KW-0804">Transcription</keyword>
<protein>
    <submittedName>
        <fullName evidence="6">DNA-binding transcriptional regulator, LysR family</fullName>
    </submittedName>
</protein>
<organism evidence="6 7">
    <name type="scientific">Sporobacter termitidis DSM 10068</name>
    <dbReference type="NCBI Taxonomy" id="1123282"/>
    <lineage>
        <taxon>Bacteria</taxon>
        <taxon>Bacillati</taxon>
        <taxon>Bacillota</taxon>
        <taxon>Clostridia</taxon>
        <taxon>Eubacteriales</taxon>
        <taxon>Oscillospiraceae</taxon>
        <taxon>Sporobacter</taxon>
    </lineage>
</organism>
<comment type="similarity">
    <text evidence="1">Belongs to the LysR transcriptional regulatory family.</text>
</comment>
<dbReference type="GO" id="GO:0032993">
    <property type="term" value="C:protein-DNA complex"/>
    <property type="evidence" value="ECO:0007669"/>
    <property type="project" value="TreeGrafter"/>
</dbReference>
<dbReference type="Pfam" id="PF03466">
    <property type="entry name" value="LysR_substrate"/>
    <property type="match status" value="1"/>
</dbReference>
<dbReference type="STRING" id="1123282.SAMN02745823_01690"/>
<keyword evidence="2" id="KW-0805">Transcription regulation</keyword>
<dbReference type="AlphaFoldDB" id="A0A1M5XCD1"/>
<feature type="domain" description="HTH lysR-type" evidence="5">
    <location>
        <begin position="1"/>
        <end position="58"/>
    </location>
</feature>
<dbReference type="Proteomes" id="UP000183995">
    <property type="component" value="Unassembled WGS sequence"/>
</dbReference>
<dbReference type="Pfam" id="PF00126">
    <property type="entry name" value="HTH_1"/>
    <property type="match status" value="1"/>
</dbReference>
<dbReference type="EMBL" id="FQXV01000005">
    <property type="protein sequence ID" value="SHH97312.1"/>
    <property type="molecule type" value="Genomic_DNA"/>
</dbReference>
<evidence type="ECO:0000256" key="1">
    <source>
        <dbReference type="ARBA" id="ARBA00009437"/>
    </source>
</evidence>
<evidence type="ECO:0000256" key="4">
    <source>
        <dbReference type="ARBA" id="ARBA00023163"/>
    </source>
</evidence>
<dbReference type="InterPro" id="IPR005119">
    <property type="entry name" value="LysR_subst-bd"/>
</dbReference>
<dbReference type="GO" id="GO:0003677">
    <property type="term" value="F:DNA binding"/>
    <property type="evidence" value="ECO:0007669"/>
    <property type="project" value="UniProtKB-KW"/>
</dbReference>
<evidence type="ECO:0000256" key="3">
    <source>
        <dbReference type="ARBA" id="ARBA00023125"/>
    </source>
</evidence>
<evidence type="ECO:0000259" key="5">
    <source>
        <dbReference type="PROSITE" id="PS50931"/>
    </source>
</evidence>
<proteinExistence type="inferred from homology"/>
<dbReference type="InterPro" id="IPR036388">
    <property type="entry name" value="WH-like_DNA-bd_sf"/>
</dbReference>
<dbReference type="OrthoDB" id="9803714at2"/>
<dbReference type="SUPFAM" id="SSF53850">
    <property type="entry name" value="Periplasmic binding protein-like II"/>
    <property type="match status" value="1"/>
</dbReference>
<dbReference type="InterPro" id="IPR000847">
    <property type="entry name" value="LysR_HTH_N"/>
</dbReference>
<keyword evidence="3 6" id="KW-0238">DNA-binding</keyword>
<reference evidence="6 7" key="1">
    <citation type="submission" date="2016-11" db="EMBL/GenBank/DDBJ databases">
        <authorList>
            <person name="Jaros S."/>
            <person name="Januszkiewicz K."/>
            <person name="Wedrychowicz H."/>
        </authorList>
    </citation>
    <scope>NUCLEOTIDE SEQUENCE [LARGE SCALE GENOMIC DNA]</scope>
    <source>
        <strain evidence="6 7">DSM 10068</strain>
    </source>
</reference>
<accession>A0A1M5XCD1</accession>
<evidence type="ECO:0000313" key="7">
    <source>
        <dbReference type="Proteomes" id="UP000183995"/>
    </source>
</evidence>
<dbReference type="Gene3D" id="3.40.190.10">
    <property type="entry name" value="Periplasmic binding protein-like II"/>
    <property type="match status" value="2"/>
</dbReference>
<evidence type="ECO:0000313" key="6">
    <source>
        <dbReference type="EMBL" id="SHH97312.1"/>
    </source>
</evidence>
<dbReference type="RefSeq" id="WP_073077714.1">
    <property type="nucleotide sequence ID" value="NZ_FQXV01000005.1"/>
</dbReference>
<dbReference type="GO" id="GO:0003700">
    <property type="term" value="F:DNA-binding transcription factor activity"/>
    <property type="evidence" value="ECO:0007669"/>
    <property type="project" value="InterPro"/>
</dbReference>